<protein>
    <submittedName>
        <fullName evidence="1">Uncharacterized protein</fullName>
    </submittedName>
</protein>
<dbReference type="Proteomes" id="UP000002488">
    <property type="component" value="Unassembled WGS sequence"/>
</dbReference>
<comment type="caution">
    <text evidence="1">The sequence shown here is derived from an EMBL/GenBank/DDBJ whole genome shotgun (WGS) entry which is preliminary data.</text>
</comment>
<name>C6LX41_GIAIB</name>
<gene>
    <name evidence="1" type="ORF">GL50581_3355</name>
</gene>
<dbReference type="AlphaFoldDB" id="C6LX41"/>
<dbReference type="OMA" id="MIADRHE"/>
<proteinExistence type="predicted"/>
<sequence>MQKPPLQKDPPPKPVTPKILQPQTQESITLTNILLLQGPTSFYDKYGFTPNNYTFLKGSPREKACIMHFLLMIADYHEAQQQFAFLEPEKGSDVIRFRTCDLSLFRDRAYVIASALSNMAGFDVVPRSEFLGFSAKCMNMQFRLSIYCIREQSKRLLRRLSFVDLNTIEKDVILDFHSAKGELSGTTFFDESMSTATNTLPSRYMSTTVTDKLSGNTRLDFSPGPLAPYCSAQIGLSSEELDIEALLAERISDIYQELLNSEKDQSYYEDVVRCLTKHNYETNTPGQEKISSPRIPANIEDALFLLQNLSRKLQEIPFDAYAFLTQINEPQSLQLKAEEKSTDMAYPEIQIAKLRELHGTRIQPSSANFPLICAGATSLLKTVLSTEALQGIGQSFFLHPHADMPGYVSPSCDYKTHLSDIQSSIKALQAQITSLRMDSSTALSSSSMDTGDIFTRAIFQALEGTMNMSTEASGHTNVENNEIARDSRVIDKERLRMSLRATTRAQETSRLSSRLHKTFSGESQTIPVSTFVADGVEGRLSNTVYLGDE</sequence>
<accession>C6LX41</accession>
<dbReference type="VEuPathDB" id="GiardiaDB:GL50581_3355"/>
<dbReference type="OrthoDB" id="10255612at2759"/>
<dbReference type="EMBL" id="ACGJ01002858">
    <property type="protein sequence ID" value="EES99419.1"/>
    <property type="molecule type" value="Genomic_DNA"/>
</dbReference>
<organism evidence="1 2">
    <name type="scientific">Giardia intestinalis (strain ATCC 50581 / GS clone H7)</name>
    <name type="common">Giardia lamblia</name>
    <dbReference type="NCBI Taxonomy" id="598745"/>
    <lineage>
        <taxon>Eukaryota</taxon>
        <taxon>Metamonada</taxon>
        <taxon>Diplomonadida</taxon>
        <taxon>Hexamitidae</taxon>
        <taxon>Giardiinae</taxon>
        <taxon>Giardia</taxon>
    </lineage>
</organism>
<evidence type="ECO:0000313" key="2">
    <source>
        <dbReference type="Proteomes" id="UP000002488"/>
    </source>
</evidence>
<reference evidence="1 2" key="1">
    <citation type="journal article" date="2009" name="PLoS Pathog.">
        <title>Draft genome sequencing of giardia intestinalis assemblage B isolate GS: is human giardiasis caused by two different species?</title>
        <authorList>
            <person name="Franzen O."/>
            <person name="Jerlstrom-Hultqvist J."/>
            <person name="Castro E."/>
            <person name="Sherwood E."/>
            <person name="Ankarklev J."/>
            <person name="Reiner D.S."/>
            <person name="Palm D."/>
            <person name="Andersson J.O."/>
            <person name="Andersson B."/>
            <person name="Svard S.G."/>
        </authorList>
    </citation>
    <scope>NUCLEOTIDE SEQUENCE [LARGE SCALE GENOMIC DNA]</scope>
    <source>
        <strain evidence="2">ATCC 50581 / GS clone H7</strain>
    </source>
</reference>
<evidence type="ECO:0000313" key="1">
    <source>
        <dbReference type="EMBL" id="EES99419.1"/>
    </source>
</evidence>